<dbReference type="PRINTS" id="PR00320">
    <property type="entry name" value="GPROTEINBRPT"/>
</dbReference>
<feature type="domain" description="NACHT" evidence="4">
    <location>
        <begin position="95"/>
        <end position="239"/>
    </location>
</feature>
<name>A0A286U4Y3_9AGAM</name>
<dbReference type="Proteomes" id="UP000217199">
    <property type="component" value="Unassembled WGS sequence"/>
</dbReference>
<dbReference type="Gene3D" id="2.130.10.10">
    <property type="entry name" value="YVTN repeat-like/Quinoprotein amine dehydrogenase"/>
    <property type="match status" value="5"/>
</dbReference>
<gene>
    <name evidence="5" type="ORF">PNOK_0971800</name>
</gene>
<evidence type="ECO:0000313" key="5">
    <source>
        <dbReference type="EMBL" id="PAV14640.1"/>
    </source>
</evidence>
<feature type="repeat" description="WD" evidence="3">
    <location>
        <begin position="1157"/>
        <end position="1198"/>
    </location>
</feature>
<dbReference type="GO" id="GO:1990234">
    <property type="term" value="C:transferase complex"/>
    <property type="evidence" value="ECO:0007669"/>
    <property type="project" value="UniProtKB-ARBA"/>
</dbReference>
<dbReference type="InterPro" id="IPR020472">
    <property type="entry name" value="WD40_PAC1"/>
</dbReference>
<dbReference type="Gene3D" id="3.40.50.300">
    <property type="entry name" value="P-loop containing nucleotide triphosphate hydrolases"/>
    <property type="match status" value="1"/>
</dbReference>
<dbReference type="STRING" id="2282107.A0A286U4Y3"/>
<feature type="repeat" description="WD" evidence="3">
    <location>
        <begin position="763"/>
        <end position="804"/>
    </location>
</feature>
<dbReference type="InterPro" id="IPR011047">
    <property type="entry name" value="Quinoprotein_ADH-like_sf"/>
</dbReference>
<dbReference type="EMBL" id="NBII01000012">
    <property type="protein sequence ID" value="PAV14640.1"/>
    <property type="molecule type" value="Genomic_DNA"/>
</dbReference>
<dbReference type="Pfam" id="PF00400">
    <property type="entry name" value="WD40"/>
    <property type="match status" value="9"/>
</dbReference>
<feature type="repeat" description="WD" evidence="3">
    <location>
        <begin position="1072"/>
        <end position="1113"/>
    </location>
</feature>
<evidence type="ECO:0000313" key="6">
    <source>
        <dbReference type="Proteomes" id="UP000217199"/>
    </source>
</evidence>
<feature type="repeat" description="WD" evidence="3">
    <location>
        <begin position="1028"/>
        <end position="1070"/>
    </location>
</feature>
<evidence type="ECO:0000259" key="4">
    <source>
        <dbReference type="PROSITE" id="PS50837"/>
    </source>
</evidence>
<proteinExistence type="predicted"/>
<accession>A0A286U4Y3</accession>
<dbReference type="PANTHER" id="PTHR22847:SF637">
    <property type="entry name" value="WD REPEAT DOMAIN 5B"/>
    <property type="match status" value="1"/>
</dbReference>
<dbReference type="InParanoid" id="A0A286U4Y3"/>
<dbReference type="SUPFAM" id="SSF50978">
    <property type="entry name" value="WD40 repeat-like"/>
    <property type="match status" value="2"/>
</dbReference>
<feature type="repeat" description="WD" evidence="3">
    <location>
        <begin position="945"/>
        <end position="986"/>
    </location>
</feature>
<dbReference type="PROSITE" id="PS50082">
    <property type="entry name" value="WD_REPEATS_2"/>
    <property type="match status" value="9"/>
</dbReference>
<comment type="caution">
    <text evidence="5">The sequence shown here is derived from an EMBL/GenBank/DDBJ whole genome shotgun (WGS) entry which is preliminary data.</text>
</comment>
<sequence>MSFEQSGSNPSATFGTYNDIARDQTITTIQGTVNVQEINVFNRDSNVHGALIRELRDKLNPSIFVGNDRPQCLENTRKGTLQSIYNWVETEGCPNVLLLIGAAGTGKSTIATTVAGVYQRRRQLGCHMFFVRERSHPGNVLQTIAYLLAEYSHPIAETLSEQLKKSGNLDSSNLKAKFDILLQQPLSAVATKLGHPVIIVLDALDECGTPDERQSLLDVLLECLLTLPANFRVLITSRPEEDITPLISSPNFQTMRLNQHSDESKDNVYMYIKSQFDKMKSSRKLRVPDDCDWDGSIQTLSESADGLFIWASTAIRFVEGERSSRYRCFQNLVSKATSLKLDDLYMTVLFQVSKWNEEDKATLRSIFSLILFAKRSLLDSEINEILGVDMDVTPNLLSHFRSLVRYEEGQPIRIHHASFHDYLISCEGSAWHIDVGVEREKISFKCLERMGQSLRRNICNLQSGYALNSDIPDLNSRVTQHIPPFLQYICCNWAHHLRDVSYSQDLCTQLRSFARNQLLFWFEVLSLTNTFDDHVGPAFQFAIDWVGNNDPELSSFLKDAYRQATVYLEPISKGVAQIYNSLLPLTKEDSLMSIHYAKYASTGCRVEYIGRKQRKDCIRIIQVTLRREWLRKWETLPSNFLSFSPDGTRVLSNSECVGVWDATSGDLVTGPLAGDDQTSVLSAAYLPGGRYIVVVTRDGIFRKWDVLTKCLVWKRELDEGQIDLSRVVSAVFSPNGNSIVFGDDQGSILVLNVADRKLDGEPLKGHTDSVHCLSFSLDGKHLASGSDDTTIIVWDMDRRKVKTGSLKKHAQRVTAVNFSLSGSNLISSSLDGTIIVWNAFTGEVLREIGCEGEVYSVTYSPNELFILAGGFEWIRMWKVVDILTPPKVFQVVARYIWRLSFSHDSNRFVSVSGHDVFGGVEERWFVNDKIQIWDASWEVEETKTTYKEQRQIWSISLSASGEFIASGSADGGIYLYDVLTGELVKKIKHDKCIGSVSFSPINEQLITFGSIDGTVQVWDVTNDKPVTIGSHMDSVNSVVFSPLDGTHVASSSPDKTICIWNVERRELLVGPLKGHEDGVLAVAYSPDGTRLVSGSRDKTVRIWDSVTGDLLSTLNGHSRWVNSVAFSPDGSRIVSGSDDMTIRVWDAESGEIVCGPITGHKDEVGSVCFSPDGERILSGSCDCTARVWDSRTGQPLFPPFSGHTHWVTSVCFFPDGRRFATGSEDGTIRIWTLESIPSDTNWELRDDNWVADENGKLMMWIPRDLRTHLYHPRNTDVFGRSFYLKLNFDTE</sequence>
<evidence type="ECO:0000256" key="2">
    <source>
        <dbReference type="ARBA" id="ARBA00022737"/>
    </source>
</evidence>
<dbReference type="PROSITE" id="PS50837">
    <property type="entry name" value="NACHT"/>
    <property type="match status" value="1"/>
</dbReference>
<dbReference type="SUPFAM" id="SSF50998">
    <property type="entry name" value="Quinoprotein alcohol dehydrogenase-like"/>
    <property type="match status" value="1"/>
</dbReference>
<feature type="repeat" description="WD" evidence="3">
    <location>
        <begin position="1200"/>
        <end position="1235"/>
    </location>
</feature>
<keyword evidence="5" id="KW-0675">Receptor</keyword>
<evidence type="ECO:0000256" key="3">
    <source>
        <dbReference type="PROSITE-ProRule" id="PRU00221"/>
    </source>
</evidence>
<keyword evidence="2" id="KW-0677">Repeat</keyword>
<evidence type="ECO:0000256" key="1">
    <source>
        <dbReference type="ARBA" id="ARBA00022574"/>
    </source>
</evidence>
<dbReference type="SUPFAM" id="SSF52540">
    <property type="entry name" value="P-loop containing nucleoside triphosphate hydrolases"/>
    <property type="match status" value="1"/>
</dbReference>
<dbReference type="InterPro" id="IPR019775">
    <property type="entry name" value="WD40_repeat_CS"/>
</dbReference>
<dbReference type="PROSITE" id="PS50294">
    <property type="entry name" value="WD_REPEATS_REGION"/>
    <property type="match status" value="8"/>
</dbReference>
<dbReference type="PANTHER" id="PTHR22847">
    <property type="entry name" value="WD40 REPEAT PROTEIN"/>
    <property type="match status" value="1"/>
</dbReference>
<feature type="repeat" description="WD" evidence="3">
    <location>
        <begin position="986"/>
        <end position="1028"/>
    </location>
</feature>
<feature type="repeat" description="WD" evidence="3">
    <location>
        <begin position="806"/>
        <end position="847"/>
    </location>
</feature>
<protein>
    <submittedName>
        <fullName evidence="5">Nucleotide-binding-oligomerization-domain like receptor</fullName>
    </submittedName>
</protein>
<dbReference type="InterPro" id="IPR001680">
    <property type="entry name" value="WD40_rpt"/>
</dbReference>
<dbReference type="InterPro" id="IPR007111">
    <property type="entry name" value="NACHT_NTPase"/>
</dbReference>
<dbReference type="InterPro" id="IPR015943">
    <property type="entry name" value="WD40/YVTN_repeat-like_dom_sf"/>
</dbReference>
<dbReference type="CDD" id="cd00200">
    <property type="entry name" value="WD40"/>
    <property type="match status" value="1"/>
</dbReference>
<organism evidence="5 6">
    <name type="scientific">Pyrrhoderma noxium</name>
    <dbReference type="NCBI Taxonomy" id="2282107"/>
    <lineage>
        <taxon>Eukaryota</taxon>
        <taxon>Fungi</taxon>
        <taxon>Dikarya</taxon>
        <taxon>Basidiomycota</taxon>
        <taxon>Agaricomycotina</taxon>
        <taxon>Agaricomycetes</taxon>
        <taxon>Hymenochaetales</taxon>
        <taxon>Hymenochaetaceae</taxon>
        <taxon>Pyrrhoderma</taxon>
    </lineage>
</organism>
<dbReference type="Pfam" id="PF24883">
    <property type="entry name" value="NPHP3_N"/>
    <property type="match status" value="1"/>
</dbReference>
<dbReference type="InterPro" id="IPR056884">
    <property type="entry name" value="NPHP3-like_N"/>
</dbReference>
<dbReference type="InterPro" id="IPR036322">
    <property type="entry name" value="WD40_repeat_dom_sf"/>
</dbReference>
<dbReference type="PROSITE" id="PS00678">
    <property type="entry name" value="WD_REPEATS_1"/>
    <property type="match status" value="4"/>
</dbReference>
<reference evidence="5 6" key="1">
    <citation type="journal article" date="2017" name="Mol. Ecol.">
        <title>Comparative and population genomic landscape of Phellinus noxius: A hypervariable fungus causing root rot in trees.</title>
        <authorList>
            <person name="Chung C.L."/>
            <person name="Lee T.J."/>
            <person name="Akiba M."/>
            <person name="Lee H.H."/>
            <person name="Kuo T.H."/>
            <person name="Liu D."/>
            <person name="Ke H.M."/>
            <person name="Yokoi T."/>
            <person name="Roa M.B."/>
            <person name="Lu M.J."/>
            <person name="Chang Y.Y."/>
            <person name="Ann P.J."/>
            <person name="Tsai J.N."/>
            <person name="Chen C.Y."/>
            <person name="Tzean S.S."/>
            <person name="Ota Y."/>
            <person name="Hattori T."/>
            <person name="Sahashi N."/>
            <person name="Liou R.F."/>
            <person name="Kikuchi T."/>
            <person name="Tsai I.J."/>
        </authorList>
    </citation>
    <scope>NUCLEOTIDE SEQUENCE [LARGE SCALE GENOMIC DNA]</scope>
    <source>
        <strain evidence="5 6">FFPRI411160</strain>
    </source>
</reference>
<keyword evidence="1 3" id="KW-0853">WD repeat</keyword>
<dbReference type="InterPro" id="IPR027417">
    <property type="entry name" value="P-loop_NTPase"/>
</dbReference>
<feature type="repeat" description="WD" evidence="3">
    <location>
        <begin position="1114"/>
        <end position="1155"/>
    </location>
</feature>
<keyword evidence="6" id="KW-1185">Reference proteome</keyword>
<dbReference type="SMART" id="SM00320">
    <property type="entry name" value="WD40"/>
    <property type="match status" value="14"/>
</dbReference>